<dbReference type="InterPro" id="IPR043756">
    <property type="entry name" value="DUF5702"/>
</dbReference>
<dbReference type="Pfam" id="PF18960">
    <property type="entry name" value="DUF5702"/>
    <property type="match status" value="1"/>
</dbReference>
<protein>
    <submittedName>
        <fullName evidence="1">DUF5702 domain-containing protein</fullName>
    </submittedName>
</protein>
<gene>
    <name evidence="1" type="ORF">NK118_07145</name>
</gene>
<sequence length="418" mass="46339">MAKNYRRIEVNSALESIFAEYQKDLLEEYSIFALESTYESGTYDEEKVKTRLAFFAGEGTTYQLVEKRLLSDASGAPFIKQGVAYTKAKYGLSQLELPGSGSNSEEIEAAKEGVILEEKELLGSVQDVLSENDVSLPSENNPLAKLLELQGQSLLKLVLPKDKSLSEKNLENSETLPSERTLMTGNMATDNAGGMERLAFAEYLLDHFHSFTSTESLRALAYEQEYLLGGKSSDQDNLEAVIGSLLGIRFGLNYLYIQTDGEKKAEASVLATTLATAVQLPMLAEALTQGILLAWSYGEGIMDVRTLLAGNKVSLLKTKDTWQLQLMSLFTLGTEEDTFAGADNEKGLSYQDYLRLLLTLRKPEVLALRALDLIERNLALNGKSFVKVDQLFCGLKLQAVSSLRRGITYTYTCEYEYL</sequence>
<evidence type="ECO:0000313" key="1">
    <source>
        <dbReference type="EMBL" id="MCP1110023.1"/>
    </source>
</evidence>
<organism evidence="1 2">
    <name type="scientific">Ohessyouella blattaphilus</name>
    <dbReference type="NCBI Taxonomy" id="2949333"/>
    <lineage>
        <taxon>Bacteria</taxon>
        <taxon>Bacillati</taxon>
        <taxon>Bacillota</taxon>
        <taxon>Clostridia</taxon>
        <taxon>Lachnospirales</taxon>
        <taxon>Lachnospiraceae</taxon>
        <taxon>Ohessyouella</taxon>
    </lineage>
</organism>
<dbReference type="RefSeq" id="WP_262068904.1">
    <property type="nucleotide sequence ID" value="NZ_JAMXOC010000008.1"/>
</dbReference>
<evidence type="ECO:0000313" key="2">
    <source>
        <dbReference type="Proteomes" id="UP001523565"/>
    </source>
</evidence>
<dbReference type="Proteomes" id="UP001523565">
    <property type="component" value="Unassembled WGS sequence"/>
</dbReference>
<keyword evidence="2" id="KW-1185">Reference proteome</keyword>
<dbReference type="EMBL" id="JAMZFV010000008">
    <property type="protein sequence ID" value="MCP1110023.1"/>
    <property type="molecule type" value="Genomic_DNA"/>
</dbReference>
<comment type="caution">
    <text evidence="1">The sequence shown here is derived from an EMBL/GenBank/DDBJ whole genome shotgun (WGS) entry which is preliminary data.</text>
</comment>
<name>A0ABT1EH84_9FIRM</name>
<accession>A0ABT1EH84</accession>
<reference evidence="1 2" key="1">
    <citation type="journal article" date="2022" name="Genome Biol. Evol.">
        <title>Host diet, physiology and behaviors set the stage for Lachnospiraceae cladogenesis.</title>
        <authorList>
            <person name="Vera-Ponce De Leon A."/>
            <person name="Schneider M."/>
            <person name="Jahnes B.C."/>
            <person name="Sadowski V."/>
            <person name="Camuy-Velez L.A."/>
            <person name="Duan J."/>
            <person name="Sabree Z.L."/>
        </authorList>
    </citation>
    <scope>NUCLEOTIDE SEQUENCE [LARGE SCALE GENOMIC DNA]</scope>
    <source>
        <strain evidence="1 2">PAL227</strain>
    </source>
</reference>
<proteinExistence type="predicted"/>